<feature type="domain" description="CCHC-type" evidence="2">
    <location>
        <begin position="129"/>
        <end position="145"/>
    </location>
</feature>
<dbReference type="Gene3D" id="4.10.60.10">
    <property type="entry name" value="Zinc finger, CCHC-type"/>
    <property type="match status" value="1"/>
</dbReference>
<reference evidence="4" key="1">
    <citation type="submission" date="2024-07" db="EMBL/GenBank/DDBJ databases">
        <title>Two chromosome-level genome assemblies of Korean endemic species Abeliophyllum distichum and Forsythia ovata (Oleaceae).</title>
        <authorList>
            <person name="Jang H."/>
        </authorList>
    </citation>
    <scope>NUCLEOTIDE SEQUENCE [LARGE SCALE GENOMIC DNA]</scope>
</reference>
<dbReference type="Proteomes" id="UP001604336">
    <property type="component" value="Unassembled WGS sequence"/>
</dbReference>
<organism evidence="3 4">
    <name type="scientific">Abeliophyllum distichum</name>
    <dbReference type="NCBI Taxonomy" id="126358"/>
    <lineage>
        <taxon>Eukaryota</taxon>
        <taxon>Viridiplantae</taxon>
        <taxon>Streptophyta</taxon>
        <taxon>Embryophyta</taxon>
        <taxon>Tracheophyta</taxon>
        <taxon>Spermatophyta</taxon>
        <taxon>Magnoliopsida</taxon>
        <taxon>eudicotyledons</taxon>
        <taxon>Gunneridae</taxon>
        <taxon>Pentapetalae</taxon>
        <taxon>asterids</taxon>
        <taxon>lamiids</taxon>
        <taxon>Lamiales</taxon>
        <taxon>Oleaceae</taxon>
        <taxon>Forsythieae</taxon>
        <taxon>Abeliophyllum</taxon>
    </lineage>
</organism>
<keyword evidence="1" id="KW-0862">Zinc</keyword>
<accession>A0ABD1QTW0</accession>
<evidence type="ECO:0000313" key="3">
    <source>
        <dbReference type="EMBL" id="KAL2479643.1"/>
    </source>
</evidence>
<gene>
    <name evidence="3" type="ORF">Adt_32609</name>
</gene>
<dbReference type="Pfam" id="PF00098">
    <property type="entry name" value="zf-CCHC"/>
    <property type="match status" value="1"/>
</dbReference>
<evidence type="ECO:0000313" key="4">
    <source>
        <dbReference type="Proteomes" id="UP001604336"/>
    </source>
</evidence>
<keyword evidence="1" id="KW-0863">Zinc-finger</keyword>
<dbReference type="PANTHER" id="PTHR48435">
    <property type="entry name" value="POLYPROTEIN"/>
    <property type="match status" value="1"/>
</dbReference>
<keyword evidence="1" id="KW-0479">Metal-binding</keyword>
<protein>
    <submittedName>
        <fullName evidence="3">CCHC-type domain-containing protein</fullName>
    </submittedName>
</protein>
<evidence type="ECO:0000256" key="1">
    <source>
        <dbReference type="PROSITE-ProRule" id="PRU00047"/>
    </source>
</evidence>
<proteinExistence type="predicted"/>
<keyword evidence="4" id="KW-1185">Reference proteome</keyword>
<dbReference type="InterPro" id="IPR036875">
    <property type="entry name" value="Znf_CCHC_sf"/>
</dbReference>
<dbReference type="InterPro" id="IPR053098">
    <property type="entry name" value="Petuviruses_polyprotein"/>
</dbReference>
<dbReference type="EMBL" id="JBFOLK010000010">
    <property type="protein sequence ID" value="KAL2479643.1"/>
    <property type="molecule type" value="Genomic_DNA"/>
</dbReference>
<comment type="caution">
    <text evidence="3">The sequence shown here is derived from an EMBL/GenBank/DDBJ whole genome shotgun (WGS) entry which is preliminary data.</text>
</comment>
<evidence type="ECO:0000259" key="2">
    <source>
        <dbReference type="PROSITE" id="PS50158"/>
    </source>
</evidence>
<dbReference type="SUPFAM" id="SSF57756">
    <property type="entry name" value="Retrovirus zinc finger-like domains"/>
    <property type="match status" value="1"/>
</dbReference>
<dbReference type="SMART" id="SM00343">
    <property type="entry name" value="ZnF_C2HC"/>
    <property type="match status" value="1"/>
</dbReference>
<dbReference type="InterPro" id="IPR001878">
    <property type="entry name" value="Znf_CCHC"/>
</dbReference>
<dbReference type="PROSITE" id="PS50158">
    <property type="entry name" value="ZF_CCHC"/>
    <property type="match status" value="1"/>
</dbReference>
<dbReference type="AlphaFoldDB" id="A0ABD1QTW0"/>
<sequence length="176" mass="21047">MIPTSNRHILNLYHNLLDRKLFELFKMRGQFLGTTSFGELYNMVIRTLKKLCNQRAFLTDIHTTGKKLEKARERPELKVKCRHDNKSCSCPGKKKHHIKRLKFNKRRPKPFTKKRRFFRRKFSKKKGNRCFICVQKGHFAKNCPKKKKTKVLQQIYTTTQVDDDVDLESLFSEQDE</sequence>
<name>A0ABD1QTW0_9LAMI</name>
<dbReference type="GO" id="GO:0008270">
    <property type="term" value="F:zinc ion binding"/>
    <property type="evidence" value="ECO:0007669"/>
    <property type="project" value="UniProtKB-KW"/>
</dbReference>
<dbReference type="PANTHER" id="PTHR48435:SF1">
    <property type="entry name" value="POLYPROTEIN"/>
    <property type="match status" value="1"/>
</dbReference>